<feature type="region of interest" description="Disordered" evidence="1">
    <location>
        <begin position="198"/>
        <end position="244"/>
    </location>
</feature>
<feature type="compositionally biased region" description="Polar residues" evidence="1">
    <location>
        <begin position="495"/>
        <end position="508"/>
    </location>
</feature>
<accession>A0A086SX73</accession>
<feature type="compositionally biased region" description="Polar residues" evidence="1">
    <location>
        <begin position="521"/>
        <end position="533"/>
    </location>
</feature>
<feature type="compositionally biased region" description="Acidic residues" evidence="1">
    <location>
        <begin position="438"/>
        <end position="449"/>
    </location>
</feature>
<comment type="caution">
    <text evidence="3">The sequence shown here is derived from an EMBL/GenBank/DDBJ whole genome shotgun (WGS) entry which is preliminary data.</text>
</comment>
<dbReference type="OrthoDB" id="5355528at2759"/>
<dbReference type="InterPro" id="IPR058706">
    <property type="entry name" value="zf-C2H2_AHC1-like"/>
</dbReference>
<name>A0A086SX73_HAPC1</name>
<dbReference type="Pfam" id="PF25909">
    <property type="entry name" value="zf-C2H2_AHC1"/>
    <property type="match status" value="1"/>
</dbReference>
<dbReference type="EMBL" id="JPKY01000118">
    <property type="protein sequence ID" value="KFH41705.1"/>
    <property type="molecule type" value="Genomic_DNA"/>
</dbReference>
<sequence length="617" mass="66931">MFRFWASDSRGSKAIASPLEPELETDNPPRTQDNTTSAAHPLKRARRDSANDVPLTPESLPKRPRLDNKMQEHVENAASVIDSLEAAEDKIASAFELQIGLKHEEKRLIDARLAQCQAALEQLRRCHLKPYPINCPTPQQMLDISAGKGYALQRPNEPVPRYAPPYGVVDGPYSRHYERWLIPHRDFDGLEYEAHPAQTTTRARASFTEGRTTRNSIAEPSSTRGRPGRGAPAPKLQALSSAQPARKANVGPCVLKRSDGQTVKLVCLDCHRELFSSTQGFLNHCRIAHKREFKSHDEAAMKSGQPYVPPEAGAGAAQERAPAPAPAPVQVSRQLGLVNPLLRDDVSYQEACASLHERITEALRSDSQGKLPRAGGAKPTVATPNGKPKGKAGPQLDSSLNAAPQTPHLSRLMQSRRFTGNLRELVEDAKTKVSLDDIAPEVDTDDEESSASTPVADAIPARVPVVNRVPAHTTQSPAPYTGHSASGKARAHQLSLAQSSEATVNSHISSEEDIEMEEPSLSPNTLISNNAPSLVSDDGEYDDSDEGSSVSGDSDALGAESVSDVAEITIDEEHDPRTLRRTSTGVSSAVRLRKDDPKHVSIVSPMASTNERRKRKA</sequence>
<evidence type="ECO:0000313" key="3">
    <source>
        <dbReference type="EMBL" id="KFH41705.1"/>
    </source>
</evidence>
<dbReference type="HOGENOM" id="CLU_016272_0_0_1"/>
<feature type="compositionally biased region" description="Low complexity" evidence="1">
    <location>
        <begin position="460"/>
        <end position="471"/>
    </location>
</feature>
<feature type="compositionally biased region" description="Acidic residues" evidence="1">
    <location>
        <begin position="537"/>
        <end position="546"/>
    </location>
</feature>
<feature type="domain" description="AHC1-like C2H2 zinc-finger" evidence="2">
    <location>
        <begin position="249"/>
        <end position="302"/>
    </location>
</feature>
<feature type="compositionally biased region" description="Polar residues" evidence="1">
    <location>
        <begin position="28"/>
        <end position="38"/>
    </location>
</feature>
<feature type="region of interest" description="Disordered" evidence="1">
    <location>
        <begin position="363"/>
        <end position="403"/>
    </location>
</feature>
<feature type="region of interest" description="Disordered" evidence="1">
    <location>
        <begin position="436"/>
        <end position="617"/>
    </location>
</feature>
<dbReference type="Proteomes" id="UP000029964">
    <property type="component" value="Unassembled WGS sequence"/>
</dbReference>
<protein>
    <recommendedName>
        <fullName evidence="2">AHC1-like C2H2 zinc-finger domain-containing protein</fullName>
    </recommendedName>
</protein>
<dbReference type="AlphaFoldDB" id="A0A086SX73"/>
<feature type="compositionally biased region" description="Polar residues" evidence="1">
    <location>
        <begin position="198"/>
        <end position="224"/>
    </location>
</feature>
<feature type="region of interest" description="Disordered" evidence="1">
    <location>
        <begin position="301"/>
        <end position="326"/>
    </location>
</feature>
<evidence type="ECO:0000259" key="2">
    <source>
        <dbReference type="Pfam" id="PF25909"/>
    </source>
</evidence>
<organism evidence="3 4">
    <name type="scientific">Hapsidospora chrysogenum (strain ATCC 11550 / CBS 779.69 / DSM 880 / IAM 14645 / JCM 23072 / IMI 49137)</name>
    <name type="common">Acremonium chrysogenum</name>
    <dbReference type="NCBI Taxonomy" id="857340"/>
    <lineage>
        <taxon>Eukaryota</taxon>
        <taxon>Fungi</taxon>
        <taxon>Dikarya</taxon>
        <taxon>Ascomycota</taxon>
        <taxon>Pezizomycotina</taxon>
        <taxon>Sordariomycetes</taxon>
        <taxon>Hypocreomycetidae</taxon>
        <taxon>Hypocreales</taxon>
        <taxon>Bionectriaceae</taxon>
        <taxon>Hapsidospora</taxon>
    </lineage>
</organism>
<dbReference type="STRING" id="857340.A0A086SX73"/>
<proteinExistence type="predicted"/>
<feature type="compositionally biased region" description="Low complexity" evidence="1">
    <location>
        <begin position="310"/>
        <end position="322"/>
    </location>
</feature>
<keyword evidence="4" id="KW-1185">Reference proteome</keyword>
<evidence type="ECO:0000256" key="1">
    <source>
        <dbReference type="SAM" id="MobiDB-lite"/>
    </source>
</evidence>
<feature type="region of interest" description="Disordered" evidence="1">
    <location>
        <begin position="1"/>
        <end position="65"/>
    </location>
</feature>
<gene>
    <name evidence="3" type="ORF">ACRE_075890</name>
</gene>
<evidence type="ECO:0000313" key="4">
    <source>
        <dbReference type="Proteomes" id="UP000029964"/>
    </source>
</evidence>
<reference evidence="4" key="1">
    <citation type="journal article" date="2014" name="Genome Announc.">
        <title>Genome sequence and annotation of Acremonium chrysogenum, producer of the beta-lactam antibiotic cephalosporin C.</title>
        <authorList>
            <person name="Terfehr D."/>
            <person name="Dahlmann T.A."/>
            <person name="Specht T."/>
            <person name="Zadra I."/>
            <person name="Kuernsteiner H."/>
            <person name="Kueck U."/>
        </authorList>
    </citation>
    <scope>NUCLEOTIDE SEQUENCE [LARGE SCALE GENOMIC DNA]</scope>
    <source>
        <strain evidence="4">ATCC 11550 / CBS 779.69 / DSM 880 / IAM 14645 / JCM 23072 / IMI 49137</strain>
    </source>
</reference>